<dbReference type="InterPro" id="IPR004045">
    <property type="entry name" value="Glutathione_S-Trfase_N"/>
</dbReference>
<dbReference type="OrthoDB" id="202840at2759"/>
<comment type="caution">
    <text evidence="3">The sequence shown here is derived from an EMBL/GenBank/DDBJ whole genome shotgun (WGS) entry which is preliminary data.</text>
</comment>
<dbReference type="PANTHER" id="PTHR43968">
    <property type="match status" value="1"/>
</dbReference>
<evidence type="ECO:0000259" key="2">
    <source>
        <dbReference type="Pfam" id="PF25907"/>
    </source>
</evidence>
<protein>
    <submittedName>
        <fullName evidence="3">Glutathione S-transferase</fullName>
    </submittedName>
</protein>
<dbReference type="CDD" id="cd00570">
    <property type="entry name" value="GST_N_family"/>
    <property type="match status" value="1"/>
</dbReference>
<dbReference type="Pfam" id="PF13417">
    <property type="entry name" value="GST_N_3"/>
    <property type="match status" value="1"/>
</dbReference>
<proteinExistence type="predicted"/>
<dbReference type="PANTHER" id="PTHR43968:SF6">
    <property type="entry name" value="GLUTATHIONE S-TRANSFERASE OMEGA"/>
    <property type="match status" value="1"/>
</dbReference>
<dbReference type="AlphaFoldDB" id="A0A1Y2E1U7"/>
<organism evidence="3 4">
    <name type="scientific">Pseudomassariella vexata</name>
    <dbReference type="NCBI Taxonomy" id="1141098"/>
    <lineage>
        <taxon>Eukaryota</taxon>
        <taxon>Fungi</taxon>
        <taxon>Dikarya</taxon>
        <taxon>Ascomycota</taxon>
        <taxon>Pezizomycotina</taxon>
        <taxon>Sordariomycetes</taxon>
        <taxon>Xylariomycetidae</taxon>
        <taxon>Amphisphaeriales</taxon>
        <taxon>Pseudomassariaceae</taxon>
        <taxon>Pseudomassariella</taxon>
    </lineage>
</organism>
<dbReference type="Gene3D" id="3.40.30.110">
    <property type="match status" value="2"/>
</dbReference>
<dbReference type="InterPro" id="IPR036282">
    <property type="entry name" value="Glutathione-S-Trfase_C_sf"/>
</dbReference>
<dbReference type="STRING" id="1141098.A0A1Y2E1U7"/>
<dbReference type="GO" id="GO:0005737">
    <property type="term" value="C:cytoplasm"/>
    <property type="evidence" value="ECO:0007669"/>
    <property type="project" value="TreeGrafter"/>
</dbReference>
<dbReference type="SUPFAM" id="SSF47616">
    <property type="entry name" value="GST C-terminal domain-like"/>
    <property type="match status" value="1"/>
</dbReference>
<evidence type="ECO:0000313" key="4">
    <source>
        <dbReference type="Proteomes" id="UP000193689"/>
    </source>
</evidence>
<keyword evidence="4" id="KW-1185">Reference proteome</keyword>
<dbReference type="InterPro" id="IPR050983">
    <property type="entry name" value="GST_Omega/HSP26"/>
</dbReference>
<feature type="domain" description="GST N-terminal" evidence="1">
    <location>
        <begin position="10"/>
        <end position="83"/>
    </location>
</feature>
<dbReference type="InParanoid" id="A0A1Y2E1U7"/>
<name>A0A1Y2E1U7_9PEZI</name>
<dbReference type="InterPro" id="IPR036249">
    <property type="entry name" value="Thioredoxin-like_sf"/>
</dbReference>
<dbReference type="SUPFAM" id="SSF52833">
    <property type="entry name" value="Thioredoxin-like"/>
    <property type="match status" value="1"/>
</dbReference>
<evidence type="ECO:0000259" key="1">
    <source>
        <dbReference type="Pfam" id="PF13417"/>
    </source>
</evidence>
<sequence length="344" mass="37890">MAPSDFPVVLYHYTFSPYARRIVWYLTLRGIPYIQCLQPLIMPRPDVTQLGIAYRRIPLLSIGRDVYLDTRLILQTLEELFPASAAHPSLSASTSDQKAMERLLSHFIIDGGIFMRGSQLLPPDLPALKDPKFLKDRAELFGAPAGSPPMTPEAMLASRSEAISEIQNAMELLETTLLADGRDWLLKTEGPKLADIEAVWVFHWLKAMPGALTAEIVSAKQFPKVYAWIERFSAASEVRERVLGRPKTIKGDEAAELILNSAFAADEGEVDGGDAVVVSEGLKKGDVVRLGPTDTGVAHKELGKLLSLTSKEVVIETRTKSGTVRVHAPRHGFRVKKAEGNLKL</sequence>
<dbReference type="EMBL" id="MCFJ01000006">
    <property type="protein sequence ID" value="ORY65427.1"/>
    <property type="molecule type" value="Genomic_DNA"/>
</dbReference>
<dbReference type="Pfam" id="PF25907">
    <property type="entry name" value="DUF7962"/>
    <property type="match status" value="1"/>
</dbReference>
<gene>
    <name evidence="3" type="ORF">BCR38DRAFT_197415</name>
</gene>
<dbReference type="Proteomes" id="UP000193689">
    <property type="component" value="Unassembled WGS sequence"/>
</dbReference>
<evidence type="ECO:0000313" key="3">
    <source>
        <dbReference type="EMBL" id="ORY65427.1"/>
    </source>
</evidence>
<dbReference type="GeneID" id="63770280"/>
<feature type="domain" description="DUF7962" evidence="2">
    <location>
        <begin position="117"/>
        <end position="236"/>
    </location>
</feature>
<dbReference type="Gene3D" id="1.20.1050.10">
    <property type="match status" value="1"/>
</dbReference>
<dbReference type="InterPro" id="IPR058268">
    <property type="entry name" value="DUF7962"/>
</dbReference>
<reference evidence="3 4" key="1">
    <citation type="submission" date="2016-07" db="EMBL/GenBank/DDBJ databases">
        <title>Pervasive Adenine N6-methylation of Active Genes in Fungi.</title>
        <authorList>
            <consortium name="DOE Joint Genome Institute"/>
            <person name="Mondo S.J."/>
            <person name="Dannebaum R.O."/>
            <person name="Kuo R.C."/>
            <person name="Labutti K."/>
            <person name="Haridas S."/>
            <person name="Kuo A."/>
            <person name="Salamov A."/>
            <person name="Ahrendt S.R."/>
            <person name="Lipzen A."/>
            <person name="Sullivan W."/>
            <person name="Andreopoulos W.B."/>
            <person name="Clum A."/>
            <person name="Lindquist E."/>
            <person name="Daum C."/>
            <person name="Ramamoorthy G.K."/>
            <person name="Gryganskyi A."/>
            <person name="Culley D."/>
            <person name="Magnuson J.K."/>
            <person name="James T.Y."/>
            <person name="O'Malley M.A."/>
            <person name="Stajich J.E."/>
            <person name="Spatafora J.W."/>
            <person name="Visel A."/>
            <person name="Grigoriev I.V."/>
        </authorList>
    </citation>
    <scope>NUCLEOTIDE SEQUENCE [LARGE SCALE GENOMIC DNA]</scope>
    <source>
        <strain evidence="3 4">CBS 129021</strain>
    </source>
</reference>
<accession>A0A1Y2E1U7</accession>
<keyword evidence="3" id="KW-0808">Transferase</keyword>
<dbReference type="RefSeq" id="XP_040716579.1">
    <property type="nucleotide sequence ID" value="XM_040854068.1"/>
</dbReference>
<dbReference type="GO" id="GO:0016740">
    <property type="term" value="F:transferase activity"/>
    <property type="evidence" value="ECO:0007669"/>
    <property type="project" value="UniProtKB-KW"/>
</dbReference>